<accession>A0A9J5Y7M7</accession>
<proteinExistence type="predicted"/>
<feature type="compositionally biased region" description="Basic and acidic residues" evidence="1">
    <location>
        <begin position="21"/>
        <end position="43"/>
    </location>
</feature>
<feature type="region of interest" description="Disordered" evidence="1">
    <location>
        <begin position="1"/>
        <end position="43"/>
    </location>
</feature>
<sequence>MVEWGRPRKSGSQEGGMCEVGGEKDEEEKWTNKEGDELEDKSGDKKLHRIAKMRERRDRDLDLVKCIKMKMEKYWCIKIEEGESDWAKRDTSGILDERRYNKYGMVDWLFNIKLAYFEDGKYARKMQVAYDDPVVQEQK</sequence>
<protein>
    <submittedName>
        <fullName evidence="2">Uncharacterized protein</fullName>
    </submittedName>
</protein>
<organism evidence="2 3">
    <name type="scientific">Solanum commersonii</name>
    <name type="common">Commerson's wild potato</name>
    <name type="synonym">Commerson's nightshade</name>
    <dbReference type="NCBI Taxonomy" id="4109"/>
    <lineage>
        <taxon>Eukaryota</taxon>
        <taxon>Viridiplantae</taxon>
        <taxon>Streptophyta</taxon>
        <taxon>Embryophyta</taxon>
        <taxon>Tracheophyta</taxon>
        <taxon>Spermatophyta</taxon>
        <taxon>Magnoliopsida</taxon>
        <taxon>eudicotyledons</taxon>
        <taxon>Gunneridae</taxon>
        <taxon>Pentapetalae</taxon>
        <taxon>asterids</taxon>
        <taxon>lamiids</taxon>
        <taxon>Solanales</taxon>
        <taxon>Solanaceae</taxon>
        <taxon>Solanoideae</taxon>
        <taxon>Solaneae</taxon>
        <taxon>Solanum</taxon>
    </lineage>
</organism>
<name>A0A9J5Y7M7_SOLCO</name>
<dbReference type="Proteomes" id="UP000824120">
    <property type="component" value="Chromosome 7"/>
</dbReference>
<evidence type="ECO:0000313" key="3">
    <source>
        <dbReference type="Proteomes" id="UP000824120"/>
    </source>
</evidence>
<gene>
    <name evidence="2" type="ORF">H5410_037306</name>
</gene>
<dbReference type="AlphaFoldDB" id="A0A9J5Y7M7"/>
<dbReference type="EMBL" id="JACXVP010000007">
    <property type="protein sequence ID" value="KAG5596074.1"/>
    <property type="molecule type" value="Genomic_DNA"/>
</dbReference>
<comment type="caution">
    <text evidence="2">The sequence shown here is derived from an EMBL/GenBank/DDBJ whole genome shotgun (WGS) entry which is preliminary data.</text>
</comment>
<keyword evidence="3" id="KW-1185">Reference proteome</keyword>
<reference evidence="2 3" key="1">
    <citation type="submission" date="2020-09" db="EMBL/GenBank/DDBJ databases">
        <title>De no assembly of potato wild relative species, Solanum commersonii.</title>
        <authorList>
            <person name="Cho K."/>
        </authorList>
    </citation>
    <scope>NUCLEOTIDE SEQUENCE [LARGE SCALE GENOMIC DNA]</scope>
    <source>
        <strain evidence="2">LZ3.2</strain>
        <tissue evidence="2">Leaf</tissue>
    </source>
</reference>
<evidence type="ECO:0000256" key="1">
    <source>
        <dbReference type="SAM" id="MobiDB-lite"/>
    </source>
</evidence>
<evidence type="ECO:0000313" key="2">
    <source>
        <dbReference type="EMBL" id="KAG5596074.1"/>
    </source>
</evidence>